<sequence length="575" mass="66134">MALHLINASLTPLQLLKGDIPQQVPPPREVPTTPVANERRSANYEPTSWSHKFLQSLKIDQMDEEYKKLKAKKLKEEVRGMINDEGGEVLTKLELINDIQRLGLGYHFEKDIRKALHRFISSKEETSLHATALRFRLLRQHGYQVSQDVFKHFVDDNGGFERGVQDDIEGMLSLYEAAYLALEGEDLLDKALLFTTEHLKDFQAKMENDSGIAEHVSHSLELPVHRRTSRLEARWFIEALGKSNYVNSKLLELAKLDFNLVQSVFQRDLRDLSMWWKNLGLSNKLSFARDRLMECFFWTVGMVFEPQFQQCRKGLTKVGSFITIIDDIYDVYGTLDELEQFTNAVERWDIGAVADLPDYMRLCFLALYNTINEMAYDTLKEQGENIIPYLTKAWSDMCKTFLQEAKWSHGKCIPTFEEYLENGWRSVSGVLILTHTYFLLGQTISKQALECLENCHQLLRSSSMIFRLCNDMGTSSAEIERGESVNSITCYMNEARCSKEVARAHLSSLIDKEWKELNKIRVDDDSPFEKIFVETTINLARISQCTYQYGDAHGAPDVTSKNRVRSIIVEPISLA</sequence>
<evidence type="ECO:0000256" key="4">
    <source>
        <dbReference type="ARBA" id="ARBA00023239"/>
    </source>
</evidence>
<gene>
    <name evidence="8" type="primary">TPS22</name>
</gene>
<dbReference type="PANTHER" id="PTHR31225">
    <property type="entry name" value="OS04G0344100 PROTEIN-RELATED"/>
    <property type="match status" value="1"/>
</dbReference>
<dbReference type="SFLD" id="SFLDG01019">
    <property type="entry name" value="Terpene_Cyclase_Like_1_C_Termi"/>
    <property type="match status" value="1"/>
</dbReference>
<dbReference type="GO" id="GO:0016102">
    <property type="term" value="P:diterpenoid biosynthetic process"/>
    <property type="evidence" value="ECO:0007669"/>
    <property type="project" value="InterPro"/>
</dbReference>
<dbReference type="Gene3D" id="1.50.10.130">
    <property type="entry name" value="Terpene synthase, N-terminal domain"/>
    <property type="match status" value="1"/>
</dbReference>
<evidence type="ECO:0000256" key="3">
    <source>
        <dbReference type="ARBA" id="ARBA00022842"/>
    </source>
</evidence>
<dbReference type="SUPFAM" id="SSF48576">
    <property type="entry name" value="Terpenoid synthases"/>
    <property type="match status" value="1"/>
</dbReference>
<dbReference type="PANTHER" id="PTHR31225:SF252">
    <property type="entry name" value="TERPENE SYNTHASE 12-RELATED"/>
    <property type="match status" value="1"/>
</dbReference>
<dbReference type="GO" id="GO:0010333">
    <property type="term" value="F:terpene synthase activity"/>
    <property type="evidence" value="ECO:0007669"/>
    <property type="project" value="InterPro"/>
</dbReference>
<keyword evidence="2" id="KW-0479">Metal-binding</keyword>
<dbReference type="SFLD" id="SFLDS00005">
    <property type="entry name" value="Isoprenoid_Synthase_Type_I"/>
    <property type="match status" value="1"/>
</dbReference>
<evidence type="ECO:0000259" key="7">
    <source>
        <dbReference type="Pfam" id="PF03936"/>
    </source>
</evidence>
<feature type="domain" description="Terpene synthase N-terminal" evidence="6">
    <location>
        <begin position="49"/>
        <end position="220"/>
    </location>
</feature>
<dbReference type="InterPro" id="IPR050148">
    <property type="entry name" value="Terpene_synthase-like"/>
</dbReference>
<dbReference type="GO" id="GO:0000287">
    <property type="term" value="F:magnesium ion binding"/>
    <property type="evidence" value="ECO:0007669"/>
    <property type="project" value="InterPro"/>
</dbReference>
<reference evidence="8" key="1">
    <citation type="submission" date="2016-03" db="EMBL/GenBank/DDBJ databases">
        <title>The terpene synthase gene family in Tripterygium wilfordii harbors a labdane-type diterpene synthase among the monoterpene synthase TPS-b subfamily: igin of Tripterygium wilfordii terpene synthases.</title>
        <authorList>
            <person name="Hansen N.L."/>
            <person name="Heskes A.M."/>
            <person name="Hamberger B."/>
            <person name="Olsen C.E."/>
            <person name="Andersen-Ranberg J."/>
            <person name="Hamberger B."/>
        </authorList>
    </citation>
    <scope>NUCLEOTIDE SEQUENCE</scope>
</reference>
<protein>
    <submittedName>
        <fullName evidence="8">Terpene synthase 22</fullName>
    </submittedName>
</protein>
<evidence type="ECO:0000259" key="6">
    <source>
        <dbReference type="Pfam" id="PF01397"/>
    </source>
</evidence>
<dbReference type="InterPro" id="IPR034741">
    <property type="entry name" value="Terpene_cyclase-like_1_C"/>
</dbReference>
<evidence type="ECO:0000313" key="8">
    <source>
        <dbReference type="EMBL" id="ANO43012.1"/>
    </source>
</evidence>
<accession>A0A1C7AAM9</accession>
<dbReference type="FunFam" id="1.50.10.130:FF:000001">
    <property type="entry name" value="Isoprene synthase, chloroplastic"/>
    <property type="match status" value="1"/>
</dbReference>
<dbReference type="InterPro" id="IPR036965">
    <property type="entry name" value="Terpene_synth_N_sf"/>
</dbReference>
<evidence type="ECO:0000256" key="2">
    <source>
        <dbReference type="ARBA" id="ARBA00022723"/>
    </source>
</evidence>
<name>A0A1C7AAM9_TRIWF</name>
<dbReference type="Pfam" id="PF03936">
    <property type="entry name" value="Terpene_synth_C"/>
    <property type="match status" value="1"/>
</dbReference>
<feature type="domain" description="Terpene synthase metal-binding" evidence="7">
    <location>
        <begin position="277"/>
        <end position="516"/>
    </location>
</feature>
<dbReference type="EMBL" id="KU948699">
    <property type="protein sequence ID" value="ANO43012.1"/>
    <property type="molecule type" value="mRNA"/>
</dbReference>
<dbReference type="Gene3D" id="1.10.600.10">
    <property type="entry name" value="Farnesyl Diphosphate Synthase"/>
    <property type="match status" value="1"/>
</dbReference>
<proteinExistence type="evidence at transcript level"/>
<dbReference type="SFLD" id="SFLDG01604">
    <property type="entry name" value="Terpene_Cyclase_Like_1_C_Termi"/>
    <property type="match status" value="1"/>
</dbReference>
<evidence type="ECO:0000256" key="1">
    <source>
        <dbReference type="ARBA" id="ARBA00001946"/>
    </source>
</evidence>
<dbReference type="Pfam" id="PF01397">
    <property type="entry name" value="Terpene_synth"/>
    <property type="match status" value="1"/>
</dbReference>
<evidence type="ECO:0000256" key="5">
    <source>
        <dbReference type="SAM" id="MobiDB-lite"/>
    </source>
</evidence>
<keyword evidence="3" id="KW-0460">Magnesium</keyword>
<organism evidence="8">
    <name type="scientific">Tripterygium wilfordii</name>
    <name type="common">Thunder God vine</name>
    <dbReference type="NCBI Taxonomy" id="458696"/>
    <lineage>
        <taxon>Eukaryota</taxon>
        <taxon>Viridiplantae</taxon>
        <taxon>Streptophyta</taxon>
        <taxon>Embryophyta</taxon>
        <taxon>Tracheophyta</taxon>
        <taxon>Spermatophyta</taxon>
        <taxon>Magnoliopsida</taxon>
        <taxon>eudicotyledons</taxon>
        <taxon>Gunneridae</taxon>
        <taxon>Pentapetalae</taxon>
        <taxon>rosids</taxon>
        <taxon>fabids</taxon>
        <taxon>Celastrales</taxon>
        <taxon>Celastraceae</taxon>
        <taxon>Tripterygium</taxon>
    </lineage>
</organism>
<dbReference type="InterPro" id="IPR001906">
    <property type="entry name" value="Terpene_synth_N"/>
</dbReference>
<feature type="region of interest" description="Disordered" evidence="5">
    <location>
        <begin position="19"/>
        <end position="42"/>
    </location>
</feature>
<dbReference type="FunFam" id="1.10.600.10:FF:000007">
    <property type="entry name" value="Isoprene synthase, chloroplastic"/>
    <property type="match status" value="1"/>
</dbReference>
<dbReference type="InterPro" id="IPR044814">
    <property type="entry name" value="Terpene_cyclase_plant_C1"/>
</dbReference>
<dbReference type="CDD" id="cd00684">
    <property type="entry name" value="Terpene_cyclase_plant_C1"/>
    <property type="match status" value="1"/>
</dbReference>
<dbReference type="InterPro" id="IPR005630">
    <property type="entry name" value="Terpene_synthase_metal-bd"/>
</dbReference>
<comment type="cofactor">
    <cofactor evidence="1">
        <name>Mg(2+)</name>
        <dbReference type="ChEBI" id="CHEBI:18420"/>
    </cofactor>
</comment>
<dbReference type="InterPro" id="IPR008949">
    <property type="entry name" value="Isoprenoid_synthase_dom_sf"/>
</dbReference>
<dbReference type="SUPFAM" id="SSF48239">
    <property type="entry name" value="Terpenoid cyclases/Protein prenyltransferases"/>
    <property type="match status" value="1"/>
</dbReference>
<dbReference type="InterPro" id="IPR008930">
    <property type="entry name" value="Terpenoid_cyclase/PrenylTrfase"/>
</dbReference>
<dbReference type="AlphaFoldDB" id="A0A1C7AAM9"/>
<keyword evidence="4" id="KW-0456">Lyase</keyword>